<dbReference type="Proteomes" id="UP000035681">
    <property type="component" value="Unplaced"/>
</dbReference>
<proteinExistence type="predicted"/>
<protein>
    <submittedName>
        <fullName evidence="3">PH domain-containing protein</fullName>
    </submittedName>
</protein>
<dbReference type="AlphaFoldDB" id="A0AAF5HYW2"/>
<accession>A0AAF5HYW2</accession>
<dbReference type="WBParaSite" id="TCONS_00003752.p1">
    <property type="protein sequence ID" value="TCONS_00003752.p1"/>
    <property type="gene ID" value="XLOC_000253"/>
</dbReference>
<sequence length="525" mass="61805">NELIRTINTMFNIMKSFYNLCFICLIINTFMVSQVLSSDSNKKHNILNKLNFNQRKFIPIRRSKRYSSMYDYYGYQGTPVYYQQPIYYSTSSYYNPLSAFCLFCARPSGFNIMIELVNGFMAILYQGPILRLSGKKWEKAWIILNFEINFLHMSIFKDKHVRREVEKRFNFTTHGENVRFGSTTLNIPNVPKIENDIRVHPYCYMAIETEKFVKKKTVKKVSWLSFFSVNDMFKFIRACTLALNYINIPAPTSKCQDDSFALHNYKPEPYRVRNNWDRFYDNPPSFSTNSFTNKSISLDALHAMTQYEDYQNRTRIRSNSESNLKKLEYENETDEASSITYQPMYVKASQCSGVSVTPLQRRKEFDESSLIFENSLKSHGRPKSQIYEKIIRRPIESTPDQTPARRIINESYEKKRPDSYPSRRAKVSNSFDSNNSCVYEPMDAPPEVISVIYGNDEVLKKYSPIGLDLNPILYKRIDKEDIYTSYNDSTKTFNRKNSMKKNNTQQLYRVPIKILKNDIKLYQES</sequence>
<evidence type="ECO:0000256" key="1">
    <source>
        <dbReference type="SAM" id="Phobius"/>
    </source>
</evidence>
<reference evidence="3" key="1">
    <citation type="submission" date="2024-02" db="UniProtKB">
        <authorList>
            <consortium name="WormBaseParasite"/>
        </authorList>
    </citation>
    <scope>IDENTIFICATION</scope>
</reference>
<keyword evidence="2" id="KW-1185">Reference proteome</keyword>
<feature type="transmembrane region" description="Helical" evidence="1">
    <location>
        <begin position="17"/>
        <end position="36"/>
    </location>
</feature>
<keyword evidence="1" id="KW-0812">Transmembrane</keyword>
<evidence type="ECO:0000313" key="2">
    <source>
        <dbReference type="Proteomes" id="UP000035681"/>
    </source>
</evidence>
<evidence type="ECO:0000313" key="3">
    <source>
        <dbReference type="WBParaSite" id="TCONS_00003752.p1"/>
    </source>
</evidence>
<keyword evidence="1" id="KW-1133">Transmembrane helix</keyword>
<organism evidence="2 3">
    <name type="scientific">Strongyloides stercoralis</name>
    <name type="common">Threadworm</name>
    <dbReference type="NCBI Taxonomy" id="6248"/>
    <lineage>
        <taxon>Eukaryota</taxon>
        <taxon>Metazoa</taxon>
        <taxon>Ecdysozoa</taxon>
        <taxon>Nematoda</taxon>
        <taxon>Chromadorea</taxon>
        <taxon>Rhabditida</taxon>
        <taxon>Tylenchina</taxon>
        <taxon>Panagrolaimomorpha</taxon>
        <taxon>Strongyloidoidea</taxon>
        <taxon>Strongyloididae</taxon>
        <taxon>Strongyloides</taxon>
    </lineage>
</organism>
<keyword evidence="1" id="KW-0472">Membrane</keyword>
<name>A0AAF5HYW2_STRER</name>